<feature type="region of interest" description="Disordered" evidence="1">
    <location>
        <begin position="339"/>
        <end position="359"/>
    </location>
</feature>
<dbReference type="Pfam" id="PF07486">
    <property type="entry name" value="Hydrolase_2"/>
    <property type="match status" value="1"/>
</dbReference>
<accession>A0A7G9SDW7</accession>
<dbReference type="Proteomes" id="UP000515955">
    <property type="component" value="Chromosome"/>
</dbReference>
<proteinExistence type="predicted"/>
<gene>
    <name evidence="3" type="ORF">H9L12_05995</name>
</gene>
<keyword evidence="3" id="KW-0378">Hydrolase</keyword>
<feature type="domain" description="Cell wall hydrolase SleB" evidence="2">
    <location>
        <begin position="126"/>
        <end position="234"/>
    </location>
</feature>
<evidence type="ECO:0000313" key="4">
    <source>
        <dbReference type="Proteomes" id="UP000515955"/>
    </source>
</evidence>
<dbReference type="GO" id="GO:0016787">
    <property type="term" value="F:hydrolase activity"/>
    <property type="evidence" value="ECO:0007669"/>
    <property type="project" value="UniProtKB-KW"/>
</dbReference>
<keyword evidence="4" id="KW-1185">Reference proteome</keyword>
<dbReference type="InterPro" id="IPR011105">
    <property type="entry name" value="Cell_wall_hydrolase_SleB"/>
</dbReference>
<evidence type="ECO:0000259" key="2">
    <source>
        <dbReference type="Pfam" id="PF07486"/>
    </source>
</evidence>
<sequence>MNTALSLKAVWPWQDRPRETAAAVLLSAIAVAALGSAVDAMPTLGKFAEPVTAAQQASQPAPAAAPATAIRDLDPAAALAMNARIPVSQAAAGAAAPFSLGNASASARAEALECLTSAIYYEAGQESDEGQRAVAQVVLNRVRHAAFPSSVCGVVYEGSTRQSGCQFTFTCDGSLNRTPRIGAWDRARANARAMLGGAVYAPVGNATHYHANYVVPYWASSLVKTQVVGAHLFYRWSGNWGQPQAFTQRYSGREASARALRAAALAVPHVVPKPLLAAGKGAGELDKLDGVKVTAATGGRVKAHFSPQAREAVEKVKVVPYAERVSASDNLRYALDGAGEASSEPAFGKTPKANDTPAS</sequence>
<evidence type="ECO:0000256" key="1">
    <source>
        <dbReference type="SAM" id="MobiDB-lite"/>
    </source>
</evidence>
<organism evidence="3 4">
    <name type="scientific">Sphingomonas rhizophila</name>
    <dbReference type="NCBI Taxonomy" id="2071607"/>
    <lineage>
        <taxon>Bacteria</taxon>
        <taxon>Pseudomonadati</taxon>
        <taxon>Pseudomonadota</taxon>
        <taxon>Alphaproteobacteria</taxon>
        <taxon>Sphingomonadales</taxon>
        <taxon>Sphingomonadaceae</taxon>
        <taxon>Sphingomonas</taxon>
    </lineage>
</organism>
<reference evidence="3 4" key="1">
    <citation type="submission" date="2020-08" db="EMBL/GenBank/DDBJ databases">
        <title>Genome sequence of Sphingomonas rhizophila KACC 19189T.</title>
        <authorList>
            <person name="Hyun D.-W."/>
            <person name="Bae J.-W."/>
        </authorList>
    </citation>
    <scope>NUCLEOTIDE SEQUENCE [LARGE SCALE GENOMIC DNA]</scope>
    <source>
        <strain evidence="3 4">KACC 19189</strain>
    </source>
</reference>
<protein>
    <submittedName>
        <fullName evidence="3">Cell wall hydrolase</fullName>
    </submittedName>
</protein>
<dbReference type="EMBL" id="CP060717">
    <property type="protein sequence ID" value="QNN66042.1"/>
    <property type="molecule type" value="Genomic_DNA"/>
</dbReference>
<name>A0A7G9SDW7_9SPHN</name>
<dbReference type="AlphaFoldDB" id="A0A7G9SDW7"/>
<evidence type="ECO:0000313" key="3">
    <source>
        <dbReference type="EMBL" id="QNN66042.1"/>
    </source>
</evidence>
<dbReference type="Gene3D" id="1.10.10.2520">
    <property type="entry name" value="Cell wall hydrolase SleB, domain 1"/>
    <property type="match status" value="1"/>
</dbReference>
<dbReference type="KEGG" id="srhi:H9L12_05995"/>
<dbReference type="RefSeq" id="WP_187543027.1">
    <property type="nucleotide sequence ID" value="NZ_CP060717.1"/>
</dbReference>
<dbReference type="InterPro" id="IPR042047">
    <property type="entry name" value="SleB_dom1"/>
</dbReference>